<keyword evidence="3 8" id="KW-0540">Nuclease</keyword>
<keyword evidence="6 8" id="KW-0460">Magnesium</keyword>
<name>A0A7V5P0U0_9BACT</name>
<sequence>MLYLLDTNICSYILRERPFEVLERLEKATEHGDEVGLSVVTASELLYGAYRKQHPRLIELVRDFLELLPVYPFDLKAAEVYGEIRAILEKKGCPIGPYDLQIAAHAISKRAVLVTNNEREFRRVPGLRLENWTNPAV</sequence>
<organism evidence="10">
    <name type="scientific">Thermodesulfatator atlanticus</name>
    <dbReference type="NCBI Taxonomy" id="501497"/>
    <lineage>
        <taxon>Bacteria</taxon>
        <taxon>Pseudomonadati</taxon>
        <taxon>Thermodesulfobacteriota</taxon>
        <taxon>Thermodesulfobacteria</taxon>
        <taxon>Thermodesulfobacteriales</taxon>
        <taxon>Thermodesulfatatoraceae</taxon>
        <taxon>Thermodesulfatator</taxon>
    </lineage>
</organism>
<dbReference type="InterPro" id="IPR029060">
    <property type="entry name" value="PIN-like_dom_sf"/>
</dbReference>
<evidence type="ECO:0000256" key="3">
    <source>
        <dbReference type="ARBA" id="ARBA00022722"/>
    </source>
</evidence>
<evidence type="ECO:0000313" key="10">
    <source>
        <dbReference type="EMBL" id="HHI97824.1"/>
    </source>
</evidence>
<comment type="cofactor">
    <cofactor evidence="1 8">
        <name>Mg(2+)</name>
        <dbReference type="ChEBI" id="CHEBI:18420"/>
    </cofactor>
</comment>
<dbReference type="InterPro" id="IPR002716">
    <property type="entry name" value="PIN_dom"/>
</dbReference>
<dbReference type="Proteomes" id="UP000886101">
    <property type="component" value="Unassembled WGS sequence"/>
</dbReference>
<dbReference type="HAMAP" id="MF_00265">
    <property type="entry name" value="VapC_Nob1"/>
    <property type="match status" value="1"/>
</dbReference>
<keyword evidence="5 8" id="KW-0378">Hydrolase</keyword>
<comment type="similarity">
    <text evidence="7 8">Belongs to the PINc/VapC protein family.</text>
</comment>
<gene>
    <name evidence="8" type="primary">vapC</name>
    <name evidence="10" type="ORF">ENJ96_08215</name>
</gene>
<comment type="caution">
    <text evidence="10">The sequence shown here is derived from an EMBL/GenBank/DDBJ whole genome shotgun (WGS) entry which is preliminary data.</text>
</comment>
<dbReference type="Gene3D" id="3.40.50.1010">
    <property type="entry name" value="5'-nuclease"/>
    <property type="match status" value="1"/>
</dbReference>
<accession>A0A7V5P0U0</accession>
<dbReference type="Pfam" id="PF01850">
    <property type="entry name" value="PIN"/>
    <property type="match status" value="1"/>
</dbReference>
<dbReference type="EMBL" id="DROK01000244">
    <property type="protein sequence ID" value="HHI97824.1"/>
    <property type="molecule type" value="Genomic_DNA"/>
</dbReference>
<feature type="binding site" evidence="8">
    <location>
        <position position="99"/>
    </location>
    <ligand>
        <name>Mg(2+)</name>
        <dbReference type="ChEBI" id="CHEBI:18420"/>
    </ligand>
</feature>
<feature type="domain" description="PIN" evidence="9">
    <location>
        <begin position="3"/>
        <end position="126"/>
    </location>
</feature>
<dbReference type="GO" id="GO:0016787">
    <property type="term" value="F:hydrolase activity"/>
    <property type="evidence" value="ECO:0007669"/>
    <property type="project" value="UniProtKB-KW"/>
</dbReference>
<evidence type="ECO:0000256" key="5">
    <source>
        <dbReference type="ARBA" id="ARBA00022801"/>
    </source>
</evidence>
<feature type="binding site" evidence="8">
    <location>
        <position position="6"/>
    </location>
    <ligand>
        <name>Mg(2+)</name>
        <dbReference type="ChEBI" id="CHEBI:18420"/>
    </ligand>
</feature>
<dbReference type="GO" id="GO:0090729">
    <property type="term" value="F:toxin activity"/>
    <property type="evidence" value="ECO:0007669"/>
    <property type="project" value="UniProtKB-KW"/>
</dbReference>
<dbReference type="PANTHER" id="PTHR33653:SF1">
    <property type="entry name" value="RIBONUCLEASE VAPC2"/>
    <property type="match status" value="1"/>
</dbReference>
<dbReference type="AlphaFoldDB" id="A0A7V5P0U0"/>
<evidence type="ECO:0000256" key="2">
    <source>
        <dbReference type="ARBA" id="ARBA00022649"/>
    </source>
</evidence>
<dbReference type="GO" id="GO:0000287">
    <property type="term" value="F:magnesium ion binding"/>
    <property type="evidence" value="ECO:0007669"/>
    <property type="project" value="UniProtKB-UniRule"/>
</dbReference>
<reference evidence="10" key="1">
    <citation type="journal article" date="2020" name="mSystems">
        <title>Genome- and Community-Level Interaction Insights into Carbon Utilization and Element Cycling Functions of Hydrothermarchaeota in Hydrothermal Sediment.</title>
        <authorList>
            <person name="Zhou Z."/>
            <person name="Liu Y."/>
            <person name="Xu W."/>
            <person name="Pan J."/>
            <person name="Luo Z.H."/>
            <person name="Li M."/>
        </authorList>
    </citation>
    <scope>NUCLEOTIDE SEQUENCE [LARGE SCALE GENOMIC DNA]</scope>
    <source>
        <strain evidence="10">HyVt-533</strain>
    </source>
</reference>
<keyword evidence="4 8" id="KW-0479">Metal-binding</keyword>
<dbReference type="EC" id="3.1.-.-" evidence="8"/>
<dbReference type="CDD" id="cd09881">
    <property type="entry name" value="PIN_VapC4-5_FitB-like"/>
    <property type="match status" value="1"/>
</dbReference>
<keyword evidence="8" id="KW-0800">Toxin</keyword>
<protein>
    <recommendedName>
        <fullName evidence="8">Ribonuclease VapC</fullName>
        <shortName evidence="8">RNase VapC</shortName>
        <ecNumber evidence="8">3.1.-.-</ecNumber>
    </recommendedName>
    <alternativeName>
        <fullName evidence="8">Toxin VapC</fullName>
    </alternativeName>
</protein>
<evidence type="ECO:0000256" key="6">
    <source>
        <dbReference type="ARBA" id="ARBA00022842"/>
    </source>
</evidence>
<evidence type="ECO:0000256" key="1">
    <source>
        <dbReference type="ARBA" id="ARBA00001946"/>
    </source>
</evidence>
<dbReference type="PANTHER" id="PTHR33653">
    <property type="entry name" value="RIBONUCLEASE VAPC2"/>
    <property type="match status" value="1"/>
</dbReference>
<proteinExistence type="inferred from homology"/>
<evidence type="ECO:0000256" key="4">
    <source>
        <dbReference type="ARBA" id="ARBA00022723"/>
    </source>
</evidence>
<evidence type="ECO:0000256" key="8">
    <source>
        <dbReference type="HAMAP-Rule" id="MF_00265"/>
    </source>
</evidence>
<dbReference type="SUPFAM" id="SSF88723">
    <property type="entry name" value="PIN domain-like"/>
    <property type="match status" value="1"/>
</dbReference>
<dbReference type="InterPro" id="IPR022907">
    <property type="entry name" value="VapC_family"/>
</dbReference>
<comment type="function">
    <text evidence="8">Toxic component of a toxin-antitoxin (TA) system. An RNase.</text>
</comment>
<evidence type="ECO:0000256" key="7">
    <source>
        <dbReference type="ARBA" id="ARBA00038093"/>
    </source>
</evidence>
<dbReference type="GO" id="GO:0004540">
    <property type="term" value="F:RNA nuclease activity"/>
    <property type="evidence" value="ECO:0007669"/>
    <property type="project" value="InterPro"/>
</dbReference>
<keyword evidence="2 8" id="KW-1277">Toxin-antitoxin system</keyword>
<dbReference type="InterPro" id="IPR050556">
    <property type="entry name" value="Type_II_TA_system_RNase"/>
</dbReference>
<evidence type="ECO:0000259" key="9">
    <source>
        <dbReference type="Pfam" id="PF01850"/>
    </source>
</evidence>